<dbReference type="PANTHER" id="PTHR15822:SF4">
    <property type="entry name" value="TYROSYL-DNA PHOSPHODIESTERASE 2"/>
    <property type="match status" value="1"/>
</dbReference>
<comment type="cofactor">
    <cofactor evidence="2">
        <name>Mg(2+)</name>
        <dbReference type="ChEBI" id="CHEBI:18420"/>
    </cofactor>
</comment>
<comment type="subcellular location">
    <subcellularLocation>
        <location evidence="3">Nucleus</location>
        <location evidence="3">PML body</location>
    </subcellularLocation>
</comment>
<keyword evidence="10" id="KW-0539">Nucleus</keyword>
<organism evidence="12 13">
    <name type="scientific">Geodia barretti</name>
    <name type="common">Barrett's horny sponge</name>
    <dbReference type="NCBI Taxonomy" id="519541"/>
    <lineage>
        <taxon>Eukaryota</taxon>
        <taxon>Metazoa</taxon>
        <taxon>Porifera</taxon>
        <taxon>Demospongiae</taxon>
        <taxon>Heteroscleromorpha</taxon>
        <taxon>Tetractinellida</taxon>
        <taxon>Astrophorina</taxon>
        <taxon>Geodiidae</taxon>
        <taxon>Geodia</taxon>
    </lineage>
</organism>
<accession>A0AA35XHN5</accession>
<evidence type="ECO:0000256" key="5">
    <source>
        <dbReference type="ARBA" id="ARBA00022723"/>
    </source>
</evidence>
<sequence length="270" mass="30205">MKLLTFNMCVEVGSVAERLEALGELVRDKRPEYIALQGVTNDTLKTIKTSGWAARYPHITQPPTRFETRTKATVAILSTYPAVKSITINYHDSPGKKKAVVGFFSMYDKQKVEHYICVVSTMLDPGLDLSLIREQEINELMYELRDHDDCFLLADMGLIAGVDGSLELSGGWKDAWLACGKSPKDGHTVDPDSNSLIKSGQRDRPDRILYRTQRYQLDSTEVVGTAKFKGTFISPHFGVLSVFSPLDTILPDHPVTDLPCSFLRPRNSLH</sequence>
<dbReference type="GO" id="GO:0070260">
    <property type="term" value="F:5'-tyrosyl-DNA phosphodiesterase activity"/>
    <property type="evidence" value="ECO:0007669"/>
    <property type="project" value="TreeGrafter"/>
</dbReference>
<dbReference type="Gene3D" id="3.60.10.10">
    <property type="entry name" value="Endonuclease/exonuclease/phosphatase"/>
    <property type="match status" value="1"/>
</dbReference>
<reference evidence="12" key="1">
    <citation type="submission" date="2023-03" db="EMBL/GenBank/DDBJ databases">
        <authorList>
            <person name="Steffen K."/>
            <person name="Cardenas P."/>
        </authorList>
    </citation>
    <scope>NUCLEOTIDE SEQUENCE</scope>
</reference>
<evidence type="ECO:0000256" key="10">
    <source>
        <dbReference type="ARBA" id="ARBA00023242"/>
    </source>
</evidence>
<evidence type="ECO:0000259" key="11">
    <source>
        <dbReference type="Pfam" id="PF03372"/>
    </source>
</evidence>
<keyword evidence="4" id="KW-0540">Nuclease</keyword>
<dbReference type="InterPro" id="IPR051547">
    <property type="entry name" value="TDP2-like"/>
</dbReference>
<dbReference type="GO" id="GO:0003697">
    <property type="term" value="F:single-stranded DNA binding"/>
    <property type="evidence" value="ECO:0007669"/>
    <property type="project" value="TreeGrafter"/>
</dbReference>
<dbReference type="Proteomes" id="UP001174909">
    <property type="component" value="Unassembled WGS sequence"/>
</dbReference>
<proteinExistence type="predicted"/>
<feature type="domain" description="Endonuclease/exonuclease/phosphatase" evidence="11">
    <location>
        <begin position="4"/>
        <end position="104"/>
    </location>
</feature>
<evidence type="ECO:0000256" key="6">
    <source>
        <dbReference type="ARBA" id="ARBA00022763"/>
    </source>
</evidence>
<dbReference type="EMBL" id="CASHTH010003906">
    <property type="protein sequence ID" value="CAI8051192.1"/>
    <property type="molecule type" value="Genomic_DNA"/>
</dbReference>
<evidence type="ECO:0000256" key="9">
    <source>
        <dbReference type="ARBA" id="ARBA00023204"/>
    </source>
</evidence>
<keyword evidence="7" id="KW-0378">Hydrolase</keyword>
<evidence type="ECO:0000256" key="3">
    <source>
        <dbReference type="ARBA" id="ARBA00004322"/>
    </source>
</evidence>
<keyword evidence="8" id="KW-0460">Magnesium</keyword>
<evidence type="ECO:0000313" key="12">
    <source>
        <dbReference type="EMBL" id="CAI8051192.1"/>
    </source>
</evidence>
<evidence type="ECO:0000256" key="7">
    <source>
        <dbReference type="ARBA" id="ARBA00022801"/>
    </source>
</evidence>
<name>A0AA35XHN5_GEOBA</name>
<dbReference type="GO" id="GO:0046872">
    <property type="term" value="F:metal ion binding"/>
    <property type="evidence" value="ECO:0007669"/>
    <property type="project" value="UniProtKB-KW"/>
</dbReference>
<dbReference type="PANTHER" id="PTHR15822">
    <property type="entry name" value="TRAF AND TNF RECEPTOR-ASSOCIATED PROTEIN"/>
    <property type="match status" value="1"/>
</dbReference>
<dbReference type="InterPro" id="IPR005135">
    <property type="entry name" value="Endo/exonuclease/phosphatase"/>
</dbReference>
<comment type="caution">
    <text evidence="12">The sequence shown here is derived from an EMBL/GenBank/DDBJ whole genome shotgun (WGS) entry which is preliminary data.</text>
</comment>
<keyword evidence="13" id="KW-1185">Reference proteome</keyword>
<dbReference type="GO" id="GO:0005737">
    <property type="term" value="C:cytoplasm"/>
    <property type="evidence" value="ECO:0007669"/>
    <property type="project" value="TreeGrafter"/>
</dbReference>
<protein>
    <recommendedName>
        <fullName evidence="11">Endonuclease/exonuclease/phosphatase domain-containing protein</fullName>
    </recommendedName>
</protein>
<evidence type="ECO:0000256" key="2">
    <source>
        <dbReference type="ARBA" id="ARBA00001946"/>
    </source>
</evidence>
<dbReference type="GO" id="GO:0004518">
    <property type="term" value="F:nuclease activity"/>
    <property type="evidence" value="ECO:0007669"/>
    <property type="project" value="UniProtKB-KW"/>
</dbReference>
<evidence type="ECO:0000256" key="4">
    <source>
        <dbReference type="ARBA" id="ARBA00022722"/>
    </source>
</evidence>
<evidence type="ECO:0000256" key="8">
    <source>
        <dbReference type="ARBA" id="ARBA00022842"/>
    </source>
</evidence>
<keyword evidence="5" id="KW-0479">Metal-binding</keyword>
<keyword evidence="9" id="KW-0234">DNA repair</keyword>
<keyword evidence="6" id="KW-0227">DNA damage</keyword>
<dbReference type="Pfam" id="PF03372">
    <property type="entry name" value="Exo_endo_phos"/>
    <property type="match status" value="1"/>
</dbReference>
<evidence type="ECO:0000313" key="13">
    <source>
        <dbReference type="Proteomes" id="UP001174909"/>
    </source>
</evidence>
<dbReference type="InterPro" id="IPR036691">
    <property type="entry name" value="Endo/exonu/phosph_ase_sf"/>
</dbReference>
<gene>
    <name evidence="12" type="ORF">GBAR_LOCUS28038</name>
</gene>
<dbReference type="GO" id="GO:0006302">
    <property type="term" value="P:double-strand break repair"/>
    <property type="evidence" value="ECO:0007669"/>
    <property type="project" value="TreeGrafter"/>
</dbReference>
<evidence type="ECO:0000256" key="1">
    <source>
        <dbReference type="ARBA" id="ARBA00001936"/>
    </source>
</evidence>
<dbReference type="SUPFAM" id="SSF56219">
    <property type="entry name" value="DNase I-like"/>
    <property type="match status" value="1"/>
</dbReference>
<comment type="cofactor">
    <cofactor evidence="1">
        <name>Mn(2+)</name>
        <dbReference type="ChEBI" id="CHEBI:29035"/>
    </cofactor>
</comment>
<dbReference type="AlphaFoldDB" id="A0AA35XHN5"/>